<dbReference type="AlphaFoldDB" id="A0A0A7EIE6"/>
<dbReference type="HOGENOM" id="CLU_096795_0_1_6"/>
<dbReference type="RefSeq" id="WP_040134665.1">
    <property type="nucleotide sequence ID" value="NZ_CP009889.1"/>
</dbReference>
<accession>A0A0A7EIE6</accession>
<feature type="domain" description="N-acetyltransferase" evidence="1">
    <location>
        <begin position="1"/>
        <end position="151"/>
    </location>
</feature>
<evidence type="ECO:0000313" key="3">
    <source>
        <dbReference type="Proteomes" id="UP000030341"/>
    </source>
</evidence>
<proteinExistence type="predicted"/>
<dbReference type="PROSITE" id="PS51186">
    <property type="entry name" value="GNAT"/>
    <property type="match status" value="1"/>
</dbReference>
<protein>
    <submittedName>
        <fullName evidence="2">Acetyltransferase</fullName>
    </submittedName>
</protein>
<evidence type="ECO:0000259" key="1">
    <source>
        <dbReference type="PROSITE" id="PS51186"/>
    </source>
</evidence>
<dbReference type="InterPro" id="IPR000182">
    <property type="entry name" value="GNAT_dom"/>
</dbReference>
<dbReference type="KEGG" id="pseo:OM33_14880"/>
<dbReference type="STRING" id="1348114.OM33_14880"/>
<dbReference type="eggNOG" id="COG0456">
    <property type="taxonomic scope" value="Bacteria"/>
</dbReference>
<dbReference type="InterPro" id="IPR016181">
    <property type="entry name" value="Acyl_CoA_acyltransferase"/>
</dbReference>
<organism evidence="2 3">
    <name type="scientific">Pseudoalteromonas piratica</name>
    <dbReference type="NCBI Taxonomy" id="1348114"/>
    <lineage>
        <taxon>Bacteria</taxon>
        <taxon>Pseudomonadati</taxon>
        <taxon>Pseudomonadota</taxon>
        <taxon>Gammaproteobacteria</taxon>
        <taxon>Alteromonadales</taxon>
        <taxon>Pseudoalteromonadaceae</taxon>
        <taxon>Pseudoalteromonas</taxon>
    </lineage>
</organism>
<gene>
    <name evidence="2" type="ORF">OM33_14880</name>
</gene>
<keyword evidence="3" id="KW-1185">Reference proteome</keyword>
<dbReference type="Proteomes" id="UP000030341">
    <property type="component" value="Chromosome 2"/>
</dbReference>
<evidence type="ECO:0000313" key="2">
    <source>
        <dbReference type="EMBL" id="AIY66445.1"/>
    </source>
</evidence>
<name>A0A0A7EIE6_9GAMM</name>
<dbReference type="Pfam" id="PF00583">
    <property type="entry name" value="Acetyltransf_1"/>
    <property type="match status" value="1"/>
</dbReference>
<reference evidence="2 3" key="1">
    <citation type="submission" date="2014-11" db="EMBL/GenBank/DDBJ databases">
        <title>Complete Genome Sequence of Pseudoalteromonas sp. Strain OCN003 Isolated from Kaneohe Bay, Oahu, Hawaii.</title>
        <authorList>
            <person name="Beurmann S."/>
            <person name="Videau P."/>
            <person name="Ushijima B."/>
            <person name="Smith A.M."/>
            <person name="Aeby G.S."/>
            <person name="Callahan S.M."/>
            <person name="Belcaid M."/>
        </authorList>
    </citation>
    <scope>NUCLEOTIDE SEQUENCE [LARGE SCALE GENOMIC DNA]</scope>
    <source>
        <strain evidence="2 3">OCN003</strain>
    </source>
</reference>
<keyword evidence="2" id="KW-0808">Transferase</keyword>
<dbReference type="GO" id="GO:0016747">
    <property type="term" value="F:acyltransferase activity, transferring groups other than amino-acyl groups"/>
    <property type="evidence" value="ECO:0007669"/>
    <property type="project" value="InterPro"/>
</dbReference>
<dbReference type="CDD" id="cd04301">
    <property type="entry name" value="NAT_SF"/>
    <property type="match status" value="1"/>
</dbReference>
<dbReference type="SUPFAM" id="SSF55729">
    <property type="entry name" value="Acyl-CoA N-acyltransferases (Nat)"/>
    <property type="match status" value="1"/>
</dbReference>
<sequence length="151" mass="16819">MIAQLTHSNNDIASHIYAVFQASYKIEAALIGTDNFPPLSRTPQDIANSNTLFYGFYEGDSLAGVIEITYQDKLLVIDSLTVAPLHFRKGIAGKLIDYVLNAFDFTKAIVETAVVNAPAIRLYQKHGFNEFKRFTPSHGIEKLALVIEKEQ</sequence>
<dbReference type="Gene3D" id="3.40.630.30">
    <property type="match status" value="1"/>
</dbReference>
<dbReference type="OrthoDB" id="9797456at2"/>
<dbReference type="EMBL" id="CP009889">
    <property type="protein sequence ID" value="AIY66445.1"/>
    <property type="molecule type" value="Genomic_DNA"/>
</dbReference>